<protein>
    <recommendedName>
        <fullName evidence="3">Transcriptional regulator</fullName>
    </recommendedName>
</protein>
<accession>A0ABT7VT31</accession>
<sequence>MASRPYKASHYLKDPQDRAAYLNEVLENGDFNTFLLALKNLAETSEADSAINIAADFNTENVKSPNLIRLNSFLHNLGLRLSIDVFQPANIV</sequence>
<evidence type="ECO:0000313" key="1">
    <source>
        <dbReference type="EMBL" id="MDM8562721.1"/>
    </source>
</evidence>
<evidence type="ECO:0000313" key="2">
    <source>
        <dbReference type="Proteomes" id="UP001171945"/>
    </source>
</evidence>
<evidence type="ECO:0008006" key="3">
    <source>
        <dbReference type="Google" id="ProtNLM"/>
    </source>
</evidence>
<keyword evidence="2" id="KW-1185">Reference proteome</keyword>
<proteinExistence type="predicted"/>
<comment type="caution">
    <text evidence="1">The sequence shown here is derived from an EMBL/GenBank/DDBJ whole genome shotgun (WGS) entry which is preliminary data.</text>
</comment>
<dbReference type="Proteomes" id="UP001171945">
    <property type="component" value="Unassembled WGS sequence"/>
</dbReference>
<dbReference type="EMBL" id="JAUCGM010000261">
    <property type="protein sequence ID" value="MDM8562721.1"/>
    <property type="molecule type" value="Genomic_DNA"/>
</dbReference>
<organism evidence="1 2">
    <name type="scientific">Candidatus Marithioploca araucensis</name>
    <dbReference type="NCBI Taxonomy" id="70273"/>
    <lineage>
        <taxon>Bacteria</taxon>
        <taxon>Pseudomonadati</taxon>
        <taxon>Pseudomonadota</taxon>
        <taxon>Gammaproteobacteria</taxon>
        <taxon>Thiotrichales</taxon>
        <taxon>Thiotrichaceae</taxon>
        <taxon>Candidatus Marithioploca</taxon>
    </lineage>
</organism>
<reference evidence="1" key="1">
    <citation type="submission" date="2023-06" db="EMBL/GenBank/DDBJ databases">
        <title>Uncultivated large filamentous bacteria from sulfidic sediments reveal new species and different genomic features in energy metabolism and defense.</title>
        <authorList>
            <person name="Fonseca A."/>
        </authorList>
    </citation>
    <scope>NUCLEOTIDE SEQUENCE</scope>
    <source>
        <strain evidence="1">HSG4</strain>
    </source>
</reference>
<gene>
    <name evidence="1" type="ORF">QUF54_05140</name>
</gene>
<name>A0ABT7VT31_9GAMM</name>